<dbReference type="InterPro" id="IPR009003">
    <property type="entry name" value="Peptidase_S1_PA"/>
</dbReference>
<keyword evidence="6" id="KW-0720">Serine protease</keyword>
<feature type="disulfide bond" evidence="5">
    <location>
        <begin position="316"/>
        <end position="325"/>
    </location>
</feature>
<evidence type="ECO:0000256" key="4">
    <source>
        <dbReference type="ARBA" id="ARBA00023157"/>
    </source>
</evidence>
<evidence type="ECO:0000313" key="10">
    <source>
        <dbReference type="EMBL" id="KNC74956.1"/>
    </source>
</evidence>
<dbReference type="InterPro" id="IPR033116">
    <property type="entry name" value="TRYPSIN_SER"/>
</dbReference>
<dbReference type="InterPro" id="IPR043504">
    <property type="entry name" value="Peptidase_S1_PA_chymotrypsin"/>
</dbReference>
<dbReference type="PROSITE" id="PS00022">
    <property type="entry name" value="EGF_1"/>
    <property type="match status" value="2"/>
</dbReference>
<evidence type="ECO:0000256" key="5">
    <source>
        <dbReference type="PROSITE-ProRule" id="PRU00076"/>
    </source>
</evidence>
<dbReference type="CDD" id="cd00054">
    <property type="entry name" value="EGF_CA"/>
    <property type="match status" value="1"/>
</dbReference>
<evidence type="ECO:0000256" key="3">
    <source>
        <dbReference type="ARBA" id="ARBA00022525"/>
    </source>
</evidence>
<dbReference type="PROSITE" id="PS50240">
    <property type="entry name" value="TRYPSIN_DOM"/>
    <property type="match status" value="1"/>
</dbReference>
<evidence type="ECO:0000256" key="2">
    <source>
        <dbReference type="ARBA" id="ARBA00007664"/>
    </source>
</evidence>
<dbReference type="SMART" id="SM00020">
    <property type="entry name" value="Tryp_SPc"/>
    <property type="match status" value="1"/>
</dbReference>
<dbReference type="OrthoDB" id="8440449at2759"/>
<keyword evidence="3" id="KW-0964">Secreted</keyword>
<keyword evidence="6" id="KW-0378">Hydrolase</keyword>
<evidence type="ECO:0000256" key="7">
    <source>
        <dbReference type="SAM" id="SignalP"/>
    </source>
</evidence>
<dbReference type="PROSITE" id="PS50026">
    <property type="entry name" value="EGF_3"/>
    <property type="match status" value="2"/>
</dbReference>
<feature type="domain" description="Peptidase S1" evidence="9">
    <location>
        <begin position="56"/>
        <end position="285"/>
    </location>
</feature>
<dbReference type="RefSeq" id="XP_014148858.1">
    <property type="nucleotide sequence ID" value="XM_014293383.1"/>
</dbReference>
<evidence type="ECO:0000259" key="8">
    <source>
        <dbReference type="PROSITE" id="PS50026"/>
    </source>
</evidence>
<dbReference type="SUPFAM" id="SSF57196">
    <property type="entry name" value="EGF/Laminin"/>
    <property type="match status" value="2"/>
</dbReference>
<reference evidence="10 11" key="1">
    <citation type="submission" date="2011-02" db="EMBL/GenBank/DDBJ databases">
        <title>The Genome Sequence of Sphaeroforma arctica JP610.</title>
        <authorList>
            <consortium name="The Broad Institute Genome Sequencing Platform"/>
            <person name="Russ C."/>
            <person name="Cuomo C."/>
            <person name="Young S.K."/>
            <person name="Zeng Q."/>
            <person name="Gargeya S."/>
            <person name="Alvarado L."/>
            <person name="Berlin A."/>
            <person name="Chapman S.B."/>
            <person name="Chen Z."/>
            <person name="Freedman E."/>
            <person name="Gellesch M."/>
            <person name="Goldberg J."/>
            <person name="Griggs A."/>
            <person name="Gujja S."/>
            <person name="Heilman E."/>
            <person name="Heiman D."/>
            <person name="Howarth C."/>
            <person name="Mehta T."/>
            <person name="Neiman D."/>
            <person name="Pearson M."/>
            <person name="Roberts A."/>
            <person name="Saif S."/>
            <person name="Shea T."/>
            <person name="Shenoy N."/>
            <person name="Sisk P."/>
            <person name="Stolte C."/>
            <person name="Sykes S."/>
            <person name="White J."/>
            <person name="Yandava C."/>
            <person name="Burger G."/>
            <person name="Gray M.W."/>
            <person name="Holland P.W.H."/>
            <person name="King N."/>
            <person name="Lang F.B.F."/>
            <person name="Roger A.J."/>
            <person name="Ruiz-Trillo I."/>
            <person name="Haas B."/>
            <person name="Nusbaum C."/>
            <person name="Birren B."/>
        </authorList>
    </citation>
    <scope>NUCLEOTIDE SEQUENCE [LARGE SCALE GENOMIC DNA]</scope>
    <source>
        <strain evidence="10 11">JP610</strain>
    </source>
</reference>
<dbReference type="GO" id="GO:0004252">
    <property type="term" value="F:serine-type endopeptidase activity"/>
    <property type="evidence" value="ECO:0007669"/>
    <property type="project" value="InterPro"/>
</dbReference>
<evidence type="ECO:0000259" key="9">
    <source>
        <dbReference type="PROSITE" id="PS50240"/>
    </source>
</evidence>
<dbReference type="InterPro" id="IPR050430">
    <property type="entry name" value="Peptidase_S1"/>
</dbReference>
<keyword evidence="11" id="KW-1185">Reference proteome</keyword>
<evidence type="ECO:0000256" key="6">
    <source>
        <dbReference type="RuleBase" id="RU363034"/>
    </source>
</evidence>
<evidence type="ECO:0000256" key="1">
    <source>
        <dbReference type="ARBA" id="ARBA00004613"/>
    </source>
</evidence>
<organism evidence="10 11">
    <name type="scientific">Sphaeroforma arctica JP610</name>
    <dbReference type="NCBI Taxonomy" id="667725"/>
    <lineage>
        <taxon>Eukaryota</taxon>
        <taxon>Ichthyosporea</taxon>
        <taxon>Ichthyophonida</taxon>
        <taxon>Sphaeroforma</taxon>
    </lineage>
</organism>
<dbReference type="InterPro" id="IPR000742">
    <property type="entry name" value="EGF"/>
</dbReference>
<dbReference type="Pfam" id="PF00089">
    <property type="entry name" value="Trypsin"/>
    <property type="match status" value="1"/>
</dbReference>
<name>A0A0L0FEQ3_9EUKA</name>
<dbReference type="InterPro" id="IPR001314">
    <property type="entry name" value="Peptidase_S1A"/>
</dbReference>
<dbReference type="SUPFAM" id="SSF50494">
    <property type="entry name" value="Trypsin-like serine proteases"/>
    <property type="match status" value="1"/>
</dbReference>
<dbReference type="eggNOG" id="KOG1217">
    <property type="taxonomic scope" value="Eukaryota"/>
</dbReference>
<feature type="chain" id="PRO_5005538681" description="EGF-like domain-containing protein" evidence="7">
    <location>
        <begin position="25"/>
        <end position="469"/>
    </location>
</feature>
<dbReference type="eggNOG" id="KOG3627">
    <property type="taxonomic scope" value="Eukaryota"/>
</dbReference>
<dbReference type="Proteomes" id="UP000054560">
    <property type="component" value="Unassembled WGS sequence"/>
</dbReference>
<dbReference type="PANTHER" id="PTHR24276">
    <property type="entry name" value="POLYSERASE-RELATED"/>
    <property type="match status" value="1"/>
</dbReference>
<dbReference type="GeneID" id="25913012"/>
<feature type="disulfide bond" evidence="5">
    <location>
        <begin position="358"/>
        <end position="367"/>
    </location>
</feature>
<dbReference type="CDD" id="cd00190">
    <property type="entry name" value="Tryp_SPc"/>
    <property type="match status" value="1"/>
</dbReference>
<sequence length="469" mass="49819">MFRLHSAACGVLLAAICLIENVCAEDFTPARPPIISIVTPDDTNSPKAGDVSKKVVFGGNTVTSRMPWIASLQRVDDDNIDSFDHVCGGSLIDEQWVLTAAHCTTNIDRVCLGGINLNNIYNEFDCFGIQLFAKHQMYVDGAYINDIMLLKLDGKSGNTPVYLNREGTFLERGTKANVAGWGLSDTSGGAASENLLSLEVEMQDNKYCAVYAPPIPRPLLSSMICNVGVVGQGTCQGDSGGPLFMRSENTLLGITSFGSDSCSSGSPIVFTDVRSYMPWIEGTIEHSLPVPANCDCKNGGTCKVAPTDTSEGLCQCAFGFEGANCETDISTQAACANWPCVNNGSCYPIGTSNYVCLCPTGLTGVNCQLLGSGFLLTANECENEKCAAGSRCVELVENDIKSENCVCPDPANELCQTVAPGYEVSTKSSTVDTYSDDDDESGADTKYVVSSYATILCTVVGTFFTIANL</sequence>
<dbReference type="Gene3D" id="2.10.25.10">
    <property type="entry name" value="Laminin"/>
    <property type="match status" value="2"/>
</dbReference>
<comment type="subcellular location">
    <subcellularLocation>
        <location evidence="1">Secreted</location>
    </subcellularLocation>
</comment>
<dbReference type="PROSITE" id="PS01186">
    <property type="entry name" value="EGF_2"/>
    <property type="match status" value="1"/>
</dbReference>
<dbReference type="EMBL" id="KQ243953">
    <property type="protein sequence ID" value="KNC74956.1"/>
    <property type="molecule type" value="Genomic_DNA"/>
</dbReference>
<dbReference type="STRING" id="667725.A0A0L0FEQ3"/>
<dbReference type="GO" id="GO:0005576">
    <property type="term" value="C:extracellular region"/>
    <property type="evidence" value="ECO:0007669"/>
    <property type="project" value="UniProtKB-SubCell"/>
</dbReference>
<dbReference type="InterPro" id="IPR018114">
    <property type="entry name" value="TRYPSIN_HIS"/>
</dbReference>
<dbReference type="SMART" id="SM00181">
    <property type="entry name" value="EGF"/>
    <property type="match status" value="2"/>
</dbReference>
<dbReference type="PROSITE" id="PS00134">
    <property type="entry name" value="TRYPSIN_HIS"/>
    <property type="match status" value="1"/>
</dbReference>
<comment type="caution">
    <text evidence="5">Lacks conserved residue(s) required for the propagation of feature annotation.</text>
</comment>
<dbReference type="AlphaFoldDB" id="A0A0L0FEQ3"/>
<dbReference type="Gene3D" id="2.40.10.10">
    <property type="entry name" value="Trypsin-like serine proteases"/>
    <property type="match status" value="1"/>
</dbReference>
<keyword evidence="5" id="KW-0245">EGF-like domain</keyword>
<evidence type="ECO:0000313" key="11">
    <source>
        <dbReference type="Proteomes" id="UP000054560"/>
    </source>
</evidence>
<dbReference type="InterPro" id="IPR001254">
    <property type="entry name" value="Trypsin_dom"/>
</dbReference>
<comment type="similarity">
    <text evidence="2">Belongs to the peptidase S1 family.</text>
</comment>
<feature type="signal peptide" evidence="7">
    <location>
        <begin position="1"/>
        <end position="24"/>
    </location>
</feature>
<keyword evidence="4 5" id="KW-1015">Disulfide bond</keyword>
<feature type="domain" description="EGF-like" evidence="8">
    <location>
        <begin position="331"/>
        <end position="368"/>
    </location>
</feature>
<evidence type="ECO:0008006" key="12">
    <source>
        <dbReference type="Google" id="ProtNLM"/>
    </source>
</evidence>
<dbReference type="PRINTS" id="PR00722">
    <property type="entry name" value="CHYMOTRYPSIN"/>
</dbReference>
<feature type="domain" description="EGF-like" evidence="8">
    <location>
        <begin position="290"/>
        <end position="326"/>
    </location>
</feature>
<keyword evidence="6" id="KW-0645">Protease</keyword>
<dbReference type="PANTHER" id="PTHR24276:SF98">
    <property type="entry name" value="FI18310P1-RELATED"/>
    <property type="match status" value="1"/>
</dbReference>
<keyword evidence="7" id="KW-0732">Signal</keyword>
<proteinExistence type="inferred from homology"/>
<dbReference type="GO" id="GO:0006508">
    <property type="term" value="P:proteolysis"/>
    <property type="evidence" value="ECO:0007669"/>
    <property type="project" value="UniProtKB-KW"/>
</dbReference>
<protein>
    <recommendedName>
        <fullName evidence="12">EGF-like domain-containing protein</fullName>
    </recommendedName>
</protein>
<gene>
    <name evidence="10" type="ORF">SARC_12508</name>
</gene>
<accession>A0A0L0FEQ3</accession>
<dbReference type="PROSITE" id="PS00135">
    <property type="entry name" value="TRYPSIN_SER"/>
    <property type="match status" value="1"/>
</dbReference>